<dbReference type="GO" id="GO:0005524">
    <property type="term" value="F:ATP binding"/>
    <property type="evidence" value="ECO:0007669"/>
    <property type="project" value="UniProtKB-KW"/>
</dbReference>
<comment type="caution">
    <text evidence="3">The sequence shown here is derived from an EMBL/GenBank/DDBJ whole genome shotgun (WGS) entry which is preliminary data.</text>
</comment>
<reference evidence="3" key="2">
    <citation type="submission" date="2023-06" db="EMBL/GenBank/DDBJ databases">
        <authorList>
            <person name="Ma L."/>
            <person name="Liu K.-W."/>
            <person name="Li Z."/>
            <person name="Hsiao Y.-Y."/>
            <person name="Qi Y."/>
            <person name="Fu T."/>
            <person name="Tang G."/>
            <person name="Zhang D."/>
            <person name="Sun W.-H."/>
            <person name="Liu D.-K."/>
            <person name="Li Y."/>
            <person name="Chen G.-Z."/>
            <person name="Liu X.-D."/>
            <person name="Liao X.-Y."/>
            <person name="Jiang Y.-T."/>
            <person name="Yu X."/>
            <person name="Hao Y."/>
            <person name="Huang J."/>
            <person name="Zhao X.-W."/>
            <person name="Ke S."/>
            <person name="Chen Y.-Y."/>
            <person name="Wu W.-L."/>
            <person name="Hsu J.-L."/>
            <person name="Lin Y.-F."/>
            <person name="Huang M.-D."/>
            <person name="Li C.-Y."/>
            <person name="Huang L."/>
            <person name="Wang Z.-W."/>
            <person name="Zhao X."/>
            <person name="Zhong W.-Y."/>
            <person name="Peng D.-H."/>
            <person name="Ahmad S."/>
            <person name="Lan S."/>
            <person name="Zhang J.-S."/>
            <person name="Tsai W.-C."/>
            <person name="Van De Peer Y."/>
            <person name="Liu Z.-J."/>
        </authorList>
    </citation>
    <scope>NUCLEOTIDE SEQUENCE</scope>
    <source>
        <strain evidence="3">CP</strain>
        <tissue evidence="3">Leaves</tissue>
    </source>
</reference>
<dbReference type="EMBL" id="JAUJYO010000009">
    <property type="protein sequence ID" value="KAK1308597.1"/>
    <property type="molecule type" value="Genomic_DNA"/>
</dbReference>
<name>A0AAV9E5R1_ACOCL</name>
<dbReference type="GO" id="GO:0016878">
    <property type="term" value="F:acid-thiol ligase activity"/>
    <property type="evidence" value="ECO:0007669"/>
    <property type="project" value="UniProtKB-ARBA"/>
</dbReference>
<keyword evidence="2" id="KW-0547">Nucleotide-binding</keyword>
<protein>
    <submittedName>
        <fullName evidence="3">4-coumarate--CoA ligase-like 5</fullName>
    </submittedName>
</protein>
<dbReference type="Gene3D" id="3.40.50.12780">
    <property type="entry name" value="N-terminal domain of ligase-like"/>
    <property type="match status" value="1"/>
</dbReference>
<dbReference type="PANTHER" id="PTHR24096">
    <property type="entry name" value="LONG-CHAIN-FATTY-ACID--COA LIGASE"/>
    <property type="match status" value="1"/>
</dbReference>
<dbReference type="PANTHER" id="PTHR24096:SF337">
    <property type="entry name" value="4-COUMARATE--COA LIGASE"/>
    <property type="match status" value="1"/>
</dbReference>
<gene>
    <name evidence="3" type="primary">4CLL5</name>
    <name evidence="3" type="ORF">QJS10_CPA09g01854</name>
</gene>
<dbReference type="GO" id="GO:0016405">
    <property type="term" value="F:CoA-ligase activity"/>
    <property type="evidence" value="ECO:0007669"/>
    <property type="project" value="TreeGrafter"/>
</dbReference>
<organism evidence="3 4">
    <name type="scientific">Acorus calamus</name>
    <name type="common">Sweet flag</name>
    <dbReference type="NCBI Taxonomy" id="4465"/>
    <lineage>
        <taxon>Eukaryota</taxon>
        <taxon>Viridiplantae</taxon>
        <taxon>Streptophyta</taxon>
        <taxon>Embryophyta</taxon>
        <taxon>Tracheophyta</taxon>
        <taxon>Spermatophyta</taxon>
        <taxon>Magnoliopsida</taxon>
        <taxon>Liliopsida</taxon>
        <taxon>Acoraceae</taxon>
        <taxon>Acorus</taxon>
    </lineage>
</organism>
<evidence type="ECO:0000313" key="3">
    <source>
        <dbReference type="EMBL" id="KAK1308597.1"/>
    </source>
</evidence>
<dbReference type="Proteomes" id="UP001180020">
    <property type="component" value="Unassembled WGS sequence"/>
</dbReference>
<sequence>MDVETGGCLPPGREGELWLKGPTVMSGYLGNEEATAAIVSGGWLRTNDLAYIDRDGFVYIVDRIKELIKHDGFQVVQLYII</sequence>
<evidence type="ECO:0000256" key="1">
    <source>
        <dbReference type="ARBA" id="ARBA00022598"/>
    </source>
</evidence>
<keyword evidence="1 3" id="KW-0436">Ligase</keyword>
<dbReference type="InterPro" id="IPR042099">
    <property type="entry name" value="ANL_N_sf"/>
</dbReference>
<evidence type="ECO:0000256" key="2">
    <source>
        <dbReference type="ARBA" id="ARBA00022840"/>
    </source>
</evidence>
<accession>A0AAV9E5R1</accession>
<evidence type="ECO:0000313" key="4">
    <source>
        <dbReference type="Proteomes" id="UP001180020"/>
    </source>
</evidence>
<dbReference type="AlphaFoldDB" id="A0AAV9E5R1"/>
<proteinExistence type="predicted"/>
<keyword evidence="2" id="KW-0067">ATP-binding</keyword>
<dbReference type="SUPFAM" id="SSF56801">
    <property type="entry name" value="Acetyl-CoA synthetase-like"/>
    <property type="match status" value="1"/>
</dbReference>
<reference evidence="3" key="1">
    <citation type="journal article" date="2023" name="Nat. Commun.">
        <title>Diploid and tetraploid genomes of Acorus and the evolution of monocots.</title>
        <authorList>
            <person name="Ma L."/>
            <person name="Liu K.W."/>
            <person name="Li Z."/>
            <person name="Hsiao Y.Y."/>
            <person name="Qi Y."/>
            <person name="Fu T."/>
            <person name="Tang G.D."/>
            <person name="Zhang D."/>
            <person name="Sun W.H."/>
            <person name="Liu D.K."/>
            <person name="Li Y."/>
            <person name="Chen G.Z."/>
            <person name="Liu X.D."/>
            <person name="Liao X.Y."/>
            <person name="Jiang Y.T."/>
            <person name="Yu X."/>
            <person name="Hao Y."/>
            <person name="Huang J."/>
            <person name="Zhao X.W."/>
            <person name="Ke S."/>
            <person name="Chen Y.Y."/>
            <person name="Wu W.L."/>
            <person name="Hsu J.L."/>
            <person name="Lin Y.F."/>
            <person name="Huang M.D."/>
            <person name="Li C.Y."/>
            <person name="Huang L."/>
            <person name="Wang Z.W."/>
            <person name="Zhao X."/>
            <person name="Zhong W.Y."/>
            <person name="Peng D.H."/>
            <person name="Ahmad S."/>
            <person name="Lan S."/>
            <person name="Zhang J.S."/>
            <person name="Tsai W.C."/>
            <person name="Van de Peer Y."/>
            <person name="Liu Z.J."/>
        </authorList>
    </citation>
    <scope>NUCLEOTIDE SEQUENCE</scope>
    <source>
        <strain evidence="3">CP</strain>
    </source>
</reference>
<keyword evidence="4" id="KW-1185">Reference proteome</keyword>